<dbReference type="PANTHER" id="PTHR39244">
    <property type="entry name" value="NATTERIN-4"/>
    <property type="match status" value="1"/>
</dbReference>
<feature type="chain" id="PRO_5043373812" description="Natterin-4" evidence="1">
    <location>
        <begin position="19"/>
        <end position="432"/>
    </location>
</feature>
<proteinExistence type="predicted"/>
<dbReference type="Gene3D" id="2.170.15.10">
    <property type="entry name" value="Proaerolysin, chain A, domain 3"/>
    <property type="match status" value="1"/>
</dbReference>
<dbReference type="PANTHER" id="PTHR39244:SF5">
    <property type="entry name" value="NATTERIN-3-LIKE"/>
    <property type="match status" value="1"/>
</dbReference>
<dbReference type="Proteomes" id="UP001488805">
    <property type="component" value="Unassembled WGS sequence"/>
</dbReference>
<comment type="caution">
    <text evidence="2">The sequence shown here is derived from an EMBL/GenBank/DDBJ whole genome shotgun (WGS) entry which is preliminary data.</text>
</comment>
<organism evidence="2 3">
    <name type="scientific">Zoarces viviparus</name>
    <name type="common">Viviparous eelpout</name>
    <name type="synonym">Blennius viviparus</name>
    <dbReference type="NCBI Taxonomy" id="48416"/>
    <lineage>
        <taxon>Eukaryota</taxon>
        <taxon>Metazoa</taxon>
        <taxon>Chordata</taxon>
        <taxon>Craniata</taxon>
        <taxon>Vertebrata</taxon>
        <taxon>Euteleostomi</taxon>
        <taxon>Actinopterygii</taxon>
        <taxon>Neopterygii</taxon>
        <taxon>Teleostei</taxon>
        <taxon>Neoteleostei</taxon>
        <taxon>Acanthomorphata</taxon>
        <taxon>Eupercaria</taxon>
        <taxon>Perciformes</taxon>
        <taxon>Cottioidei</taxon>
        <taxon>Zoarcales</taxon>
        <taxon>Zoarcidae</taxon>
        <taxon>Zoarcinae</taxon>
        <taxon>Zoarces</taxon>
    </lineage>
</organism>
<evidence type="ECO:0000313" key="2">
    <source>
        <dbReference type="EMBL" id="KAK9522043.1"/>
    </source>
</evidence>
<evidence type="ECO:0000256" key="1">
    <source>
        <dbReference type="SAM" id="SignalP"/>
    </source>
</evidence>
<sequence length="432" mass="47698">MMMKLSVLLLLVVLQTSASPLDIRSNSKRKLEKGYIMNSDVNGTPEITESRSLPPHRPLLTVQSSPFVSTDGSNLASSFVSADGSNLASSFVSADGSNLASSFMSGSGSNLEWVTWKNSLPDDTVSIHVDYFDRIDYVCKYKCEAGFYTPSMGSYCNYANAKKVGAGSPFEILVNKDNFEILEWKEGSHGSVPQSSVTTCSKGNIYVGKNQHGLGQVVTEEKHLYISWKNSLFSYSSYQVLTTSEAIISQQVYNVRYIIDESKIIQYPPEILRRTSVSNYECRSVVKTDSLSKTYQVEHRWDKSVFTKAGVEMTFTAGIPFIVSNTIKLGIEVSFQYSWGKTVTEAISSTDSVQVTAPPNSYCVVNMEQRKFTVNIPYTASLKRTHANGEIHTTSITGTYDSVQVGEVRAVADRCQLLEDSKPCILNAKSPV</sequence>
<protein>
    <recommendedName>
        <fullName evidence="4">Natterin-4</fullName>
    </recommendedName>
</protein>
<evidence type="ECO:0008006" key="4">
    <source>
        <dbReference type="Google" id="ProtNLM"/>
    </source>
</evidence>
<gene>
    <name evidence="2" type="ORF">VZT92_018536</name>
</gene>
<keyword evidence="1" id="KW-0732">Signal</keyword>
<name>A0AAW1EHR1_ZOAVI</name>
<accession>A0AAW1EHR1</accession>
<dbReference type="CDD" id="cd20220">
    <property type="entry name" value="PFM_natterin-3-like"/>
    <property type="match status" value="1"/>
</dbReference>
<dbReference type="SUPFAM" id="SSF56973">
    <property type="entry name" value="Aerolisin/ETX pore-forming domain"/>
    <property type="match status" value="1"/>
</dbReference>
<evidence type="ECO:0000313" key="3">
    <source>
        <dbReference type="Proteomes" id="UP001488805"/>
    </source>
</evidence>
<dbReference type="EMBL" id="JBCEZU010000221">
    <property type="protein sequence ID" value="KAK9522043.1"/>
    <property type="molecule type" value="Genomic_DNA"/>
</dbReference>
<feature type="signal peptide" evidence="1">
    <location>
        <begin position="1"/>
        <end position="18"/>
    </location>
</feature>
<dbReference type="AlphaFoldDB" id="A0AAW1EHR1"/>
<dbReference type="InterPro" id="IPR053237">
    <property type="entry name" value="Natterin_C"/>
</dbReference>
<keyword evidence="3" id="KW-1185">Reference proteome</keyword>
<reference evidence="2 3" key="1">
    <citation type="journal article" date="2024" name="Genome Biol. Evol.">
        <title>Chromosome-level genome assembly of the viviparous eelpout Zoarces viviparus.</title>
        <authorList>
            <person name="Fuhrmann N."/>
            <person name="Brasseur M.V."/>
            <person name="Bakowski C.E."/>
            <person name="Podsiadlowski L."/>
            <person name="Prost S."/>
            <person name="Krehenwinkel H."/>
            <person name="Mayer C."/>
        </authorList>
    </citation>
    <scope>NUCLEOTIDE SEQUENCE [LARGE SCALE GENOMIC DNA]</scope>
    <source>
        <strain evidence="2">NO-MEL_2022_Ind0_liver</strain>
    </source>
</reference>